<comment type="similarity">
    <text evidence="1">Belongs to the sodium:galactoside symporter (TC 2.A.2) family.</text>
</comment>
<keyword evidence="4" id="KW-1185">Reference proteome</keyword>
<keyword evidence="2" id="KW-1133">Transmembrane helix</keyword>
<dbReference type="Gene3D" id="1.20.1250.20">
    <property type="entry name" value="MFS general substrate transporter like domains"/>
    <property type="match status" value="2"/>
</dbReference>
<feature type="transmembrane region" description="Helical" evidence="2">
    <location>
        <begin position="198"/>
        <end position="222"/>
    </location>
</feature>
<keyword evidence="2" id="KW-0812">Transmembrane</keyword>
<dbReference type="EMBL" id="JAAAPO010000009">
    <property type="protein sequence ID" value="NBC38153.1"/>
    <property type="molecule type" value="Genomic_DNA"/>
</dbReference>
<keyword evidence="2" id="KW-0472">Membrane</keyword>
<dbReference type="PANTHER" id="PTHR11328">
    <property type="entry name" value="MAJOR FACILITATOR SUPERFAMILY DOMAIN-CONTAINING PROTEIN"/>
    <property type="match status" value="1"/>
</dbReference>
<dbReference type="InterPro" id="IPR036259">
    <property type="entry name" value="MFS_trans_sf"/>
</dbReference>
<feature type="transmembrane region" description="Helical" evidence="2">
    <location>
        <begin position="343"/>
        <end position="368"/>
    </location>
</feature>
<protein>
    <submittedName>
        <fullName evidence="3">MFS transporter</fullName>
    </submittedName>
</protein>
<dbReference type="Proteomes" id="UP000753724">
    <property type="component" value="Unassembled WGS sequence"/>
</dbReference>
<feature type="transmembrane region" description="Helical" evidence="2">
    <location>
        <begin position="389"/>
        <end position="412"/>
    </location>
</feature>
<evidence type="ECO:0000256" key="2">
    <source>
        <dbReference type="SAM" id="Phobius"/>
    </source>
</evidence>
<comment type="caution">
    <text evidence="3">The sequence shown here is derived from an EMBL/GenBank/DDBJ whole genome shotgun (WGS) entry which is preliminary data.</text>
</comment>
<evidence type="ECO:0000313" key="3">
    <source>
        <dbReference type="EMBL" id="NBC38153.1"/>
    </source>
</evidence>
<dbReference type="PANTHER" id="PTHR11328:SF28">
    <property type="entry name" value="MAJOR FACILITATOR SUPERFAMILY DOMAIN-CONTAINING PROTEIN 12"/>
    <property type="match status" value="1"/>
</dbReference>
<dbReference type="InterPro" id="IPR039672">
    <property type="entry name" value="MFS_2"/>
</dbReference>
<feature type="transmembrane region" description="Helical" evidence="2">
    <location>
        <begin position="65"/>
        <end position="82"/>
    </location>
</feature>
<feature type="transmembrane region" description="Helical" evidence="2">
    <location>
        <begin position="288"/>
        <end position="310"/>
    </location>
</feature>
<accession>A0ABW9XI71</accession>
<evidence type="ECO:0000313" key="4">
    <source>
        <dbReference type="Proteomes" id="UP000753724"/>
    </source>
</evidence>
<feature type="transmembrane region" description="Helical" evidence="2">
    <location>
        <begin position="432"/>
        <end position="455"/>
    </location>
</feature>
<feature type="transmembrane region" description="Helical" evidence="2">
    <location>
        <begin position="39"/>
        <end position="59"/>
    </location>
</feature>
<feature type="transmembrane region" description="Helical" evidence="2">
    <location>
        <begin position="317"/>
        <end position="337"/>
    </location>
</feature>
<organism evidence="3 4">
    <name type="scientific">Novosphingobium ovatum</name>
    <dbReference type="NCBI Taxonomy" id="1908523"/>
    <lineage>
        <taxon>Bacteria</taxon>
        <taxon>Pseudomonadati</taxon>
        <taxon>Pseudomonadota</taxon>
        <taxon>Alphaproteobacteria</taxon>
        <taxon>Sphingomonadales</taxon>
        <taxon>Sphingomonadaceae</taxon>
        <taxon>Novosphingobium</taxon>
    </lineage>
</organism>
<proteinExistence type="inferred from homology"/>
<feature type="transmembrane region" description="Helical" evidence="2">
    <location>
        <begin position="130"/>
        <end position="152"/>
    </location>
</feature>
<dbReference type="Pfam" id="PF13347">
    <property type="entry name" value="MFS_2"/>
    <property type="match status" value="1"/>
</dbReference>
<dbReference type="RefSeq" id="WP_161720890.1">
    <property type="nucleotide sequence ID" value="NZ_JAAAPO010000009.1"/>
</dbReference>
<name>A0ABW9XI71_9SPHN</name>
<gene>
    <name evidence="3" type="ORF">GTZ99_16505</name>
</gene>
<reference evidence="4" key="1">
    <citation type="submission" date="2020-01" db="EMBL/GenBank/DDBJ databases">
        <title>Sphingomonas sp. strain CSW-10.</title>
        <authorList>
            <person name="Chen W.-M."/>
        </authorList>
    </citation>
    <scope>NUCLEOTIDE SEQUENCE [LARGE SCALE GENOMIC DNA]</scope>
    <source>
        <strain evidence="4">FSY-8</strain>
    </source>
</reference>
<feature type="transmembrane region" description="Helical" evidence="2">
    <location>
        <begin position="261"/>
        <end position="282"/>
    </location>
</feature>
<sequence length="463" mass="49270">MTTSQAPQGATDGILANAVTGPPPACTTPGLRLAWGSGALGVALLMNSVGGLILFYMVSILHIEPALAGSLIFVSKLLGVVTDPMVGTWSDRLQTSGSRRRPFLLAGAMICAGSYVMIFTTPLFDGQALRAGYVFVALLIYTAGYSLFNVPFMAMPAEMTDQYHERTAIHSVRMMFVAVAGLIVGSVFPLLLEHFGRLAWGSYALLGCIGGAIILASTLVAWGGTSSARFSTAQVQRPRVMAEIGHVFANRHFLRLLGVKFTQLLGVAATQAASMYFLLNVLQAKLTLMAPAALVATLVQLVAAPVLVWLSRRIGKAQTYIFGAVLYVLTVASWALASPDEPAWAYVLRLSVIAFGACGNVIMAMSMLTDIISLDAQTTGIRREGVFTAFYSFTEKFTFAFGPLIVGVALSAAGFDKNLPPEVMQTPAIRQALLLGVCYIPAVLGIVSIALLAGYKLKQEDLK</sequence>
<evidence type="ECO:0000256" key="1">
    <source>
        <dbReference type="ARBA" id="ARBA00009617"/>
    </source>
</evidence>
<feature type="transmembrane region" description="Helical" evidence="2">
    <location>
        <begin position="172"/>
        <end position="192"/>
    </location>
</feature>
<feature type="transmembrane region" description="Helical" evidence="2">
    <location>
        <begin position="103"/>
        <end position="124"/>
    </location>
</feature>
<dbReference type="SUPFAM" id="SSF103473">
    <property type="entry name" value="MFS general substrate transporter"/>
    <property type="match status" value="1"/>
</dbReference>